<evidence type="ECO:0000313" key="2">
    <source>
        <dbReference type="Proteomes" id="UP000058925"/>
    </source>
</evidence>
<evidence type="ECO:0000313" key="1">
    <source>
        <dbReference type="EMBL" id="ALI37173.1"/>
    </source>
</evidence>
<organism evidence="1 2">
    <name type="scientific">Candidatus Nitrosocosmicus oleophilus</name>
    <dbReference type="NCBI Taxonomy" id="1353260"/>
    <lineage>
        <taxon>Archaea</taxon>
        <taxon>Nitrososphaerota</taxon>
        <taxon>Nitrososphaeria</taxon>
        <taxon>Nitrososphaerales</taxon>
        <taxon>Nitrososphaeraceae</taxon>
        <taxon>Candidatus Nitrosocosmicus</taxon>
    </lineage>
</organism>
<dbReference type="RefSeq" id="WP_196816293.1">
    <property type="nucleotide sequence ID" value="NZ_CP012850.1"/>
</dbReference>
<dbReference type="KEGG" id="taa:NMY3_02986"/>
<dbReference type="Proteomes" id="UP000058925">
    <property type="component" value="Chromosome"/>
</dbReference>
<proteinExistence type="predicted"/>
<reference evidence="2" key="1">
    <citation type="submission" date="2015-10" db="EMBL/GenBank/DDBJ databases">
        <title>Niche specialization of a soil ammonia-oxidizing archaeon, Candidatus Nitrosocosmicus oleophilus.</title>
        <authorList>
            <person name="Jung M.-Y."/>
            <person name="Rhee S.-K."/>
        </authorList>
    </citation>
    <scope>NUCLEOTIDE SEQUENCE [LARGE SCALE GENOMIC DNA]</scope>
    <source>
        <strain evidence="2">MY3</strain>
    </source>
</reference>
<name>A0A654M3C2_9ARCH</name>
<dbReference type="OrthoDB" id="6229at2157"/>
<sequence length="77" mass="8935">MLQVKNDIVNYPIRNIIFEKIKQLGATTDQDLLNSLSKDGVSVLEDEFNKVLLDLEIYGLIRVSWLTKDKKRIELTE</sequence>
<dbReference type="GeneID" id="60422859"/>
<protein>
    <submittedName>
        <fullName evidence="1">Uncharacterized protein</fullName>
    </submittedName>
</protein>
<gene>
    <name evidence="1" type="ORF">NMY3_02986</name>
</gene>
<dbReference type="AlphaFoldDB" id="A0A654M3C2"/>
<accession>A0A654M3C2</accession>
<dbReference type="EMBL" id="CP012850">
    <property type="protein sequence ID" value="ALI37173.1"/>
    <property type="molecule type" value="Genomic_DNA"/>
</dbReference>
<keyword evidence="2" id="KW-1185">Reference proteome</keyword>